<dbReference type="EMBL" id="VNIM01000001">
    <property type="protein sequence ID" value="TVV77518.1"/>
    <property type="molecule type" value="Genomic_DNA"/>
</dbReference>
<keyword evidence="3" id="KW-1185">Reference proteome</keyword>
<reference evidence="2 3" key="1">
    <citation type="submission" date="2019-07" db="EMBL/GenBank/DDBJ databases">
        <title>Sphingomonas solaris sp. nov., isolated from a solar panel from Boston, Massachusetts.</title>
        <authorList>
            <person name="Tanner K."/>
            <person name="Pascual J."/>
            <person name="Mancuso C."/>
            <person name="Pereto J."/>
            <person name="Khalil A."/>
            <person name="Vilanova C."/>
        </authorList>
    </citation>
    <scope>NUCLEOTIDE SEQUENCE [LARGE SCALE GENOMIC DNA]</scope>
    <source>
        <strain evidence="2 3">R4DWN</strain>
    </source>
</reference>
<evidence type="ECO:0000256" key="1">
    <source>
        <dbReference type="SAM" id="MobiDB-lite"/>
    </source>
</evidence>
<dbReference type="AlphaFoldDB" id="A0A558RDS2"/>
<gene>
    <name evidence="2" type="ORF">FOY91_00395</name>
</gene>
<sequence>MTLDLSDFKPTPLPSHETPPYASADPSTDLRLIFAGTDWSEPGHGGYPTRTAAGDWMIRVKLDLPYPMLASLEAKAGSHDIGELIRAALVIAGYGSESDIVGAKSDRYVTRDEQRERLGMPATMTSSEDAG</sequence>
<feature type="region of interest" description="Disordered" evidence="1">
    <location>
        <begin position="1"/>
        <end position="27"/>
    </location>
</feature>
<evidence type="ECO:0000313" key="3">
    <source>
        <dbReference type="Proteomes" id="UP000318681"/>
    </source>
</evidence>
<comment type="caution">
    <text evidence="2">The sequence shown here is derived from an EMBL/GenBank/DDBJ whole genome shotgun (WGS) entry which is preliminary data.</text>
</comment>
<evidence type="ECO:0000313" key="2">
    <source>
        <dbReference type="EMBL" id="TVV77518.1"/>
    </source>
</evidence>
<organism evidence="2 3">
    <name type="scientific">Alterirhizorhabdus solaris</name>
    <dbReference type="NCBI Taxonomy" id="2529389"/>
    <lineage>
        <taxon>Bacteria</taxon>
        <taxon>Pseudomonadati</taxon>
        <taxon>Pseudomonadota</taxon>
        <taxon>Alphaproteobacteria</taxon>
        <taxon>Sphingomonadales</taxon>
        <taxon>Rhizorhabdaceae</taxon>
        <taxon>Alterirhizorhabdus</taxon>
    </lineage>
</organism>
<name>A0A558RDS2_9SPHN</name>
<proteinExistence type="predicted"/>
<dbReference type="Proteomes" id="UP000318681">
    <property type="component" value="Unassembled WGS sequence"/>
</dbReference>
<dbReference type="OrthoDB" id="7559415at2"/>
<dbReference type="RefSeq" id="WP_115381523.1">
    <property type="nucleotide sequence ID" value="NZ_VNIM01000001.1"/>
</dbReference>
<protein>
    <submittedName>
        <fullName evidence="2">Uncharacterized protein</fullName>
    </submittedName>
</protein>
<accession>A0A558RDS2</accession>
<feature type="region of interest" description="Disordered" evidence="1">
    <location>
        <begin position="111"/>
        <end position="131"/>
    </location>
</feature>